<dbReference type="SMART" id="SM00233">
    <property type="entry name" value="PH"/>
    <property type="match status" value="2"/>
</dbReference>
<evidence type="ECO:0000256" key="5">
    <source>
        <dbReference type="ARBA" id="ARBA00004552"/>
    </source>
</evidence>
<dbReference type="Pfam" id="PF00621">
    <property type="entry name" value="RhoGEF"/>
    <property type="match status" value="1"/>
</dbReference>
<evidence type="ECO:0000256" key="3">
    <source>
        <dbReference type="ARBA" id="ARBA00004486"/>
    </source>
</evidence>
<keyword evidence="9" id="KW-0771">Synaptosome</keyword>
<evidence type="ECO:0000259" key="19">
    <source>
        <dbReference type="PROSITE" id="PS50003"/>
    </source>
</evidence>
<dbReference type="CDD" id="cd17189">
    <property type="entry name" value="FERM_F1_FARP1"/>
    <property type="match status" value="1"/>
</dbReference>
<dbReference type="PRINTS" id="PR00661">
    <property type="entry name" value="ERMFAMILY"/>
</dbReference>
<dbReference type="FunFam" id="1.20.80.10:FF:000005">
    <property type="entry name" value="FERM, RhoGEF and pleckstrin domain-containing protein 1"/>
    <property type="match status" value="1"/>
</dbReference>
<dbReference type="SMART" id="SM00295">
    <property type="entry name" value="B41"/>
    <property type="match status" value="1"/>
</dbReference>
<dbReference type="InterPro" id="IPR029071">
    <property type="entry name" value="Ubiquitin-like_domsf"/>
</dbReference>
<evidence type="ECO:0000313" key="22">
    <source>
        <dbReference type="Ensembl" id="ENSCCRP00000111291.1"/>
    </source>
</evidence>
<protein>
    <recommendedName>
        <fullName evidence="16">FERM, ARHGEF and pleckstrin domain-containing protein 1</fullName>
    </recommendedName>
    <alternativeName>
        <fullName evidence="17">FERM, RhoGEF and pleckstrin domain-containing protein 1</fullName>
    </alternativeName>
</protein>
<dbReference type="Pfam" id="PF00373">
    <property type="entry name" value="FERM_M"/>
    <property type="match status" value="1"/>
</dbReference>
<dbReference type="CDD" id="cd13193">
    <property type="entry name" value="FERM_C_FARP1-like"/>
    <property type="match status" value="1"/>
</dbReference>
<dbReference type="Proteomes" id="UP001108240">
    <property type="component" value="Unplaced"/>
</dbReference>
<feature type="domain" description="PH" evidence="19">
    <location>
        <begin position="667"/>
        <end position="764"/>
    </location>
</feature>
<evidence type="ECO:0000256" key="2">
    <source>
        <dbReference type="ARBA" id="ARBA00004413"/>
    </source>
</evidence>
<dbReference type="InterPro" id="IPR000798">
    <property type="entry name" value="Ez/rad/moesin-like"/>
</dbReference>
<dbReference type="Gene3D" id="2.30.29.30">
    <property type="entry name" value="Pleckstrin-homology domain (PH domain)/Phosphotyrosine-binding domain (PTB)"/>
    <property type="match status" value="3"/>
</dbReference>
<dbReference type="GO" id="GO:0043197">
    <property type="term" value="C:dendritic spine"/>
    <property type="evidence" value="ECO:0007669"/>
    <property type="project" value="UniProtKB-SubCell"/>
</dbReference>
<evidence type="ECO:0000256" key="14">
    <source>
        <dbReference type="ARBA" id="ARBA00023273"/>
    </source>
</evidence>
<feature type="domain" description="PH" evidence="19">
    <location>
        <begin position="839"/>
        <end position="936"/>
    </location>
</feature>
<dbReference type="InterPro" id="IPR000219">
    <property type="entry name" value="DH_dom"/>
</dbReference>
<dbReference type="SUPFAM" id="SSF48065">
    <property type="entry name" value="DBL homology domain (DH-domain)"/>
    <property type="match status" value="1"/>
</dbReference>
<evidence type="ECO:0000256" key="17">
    <source>
        <dbReference type="ARBA" id="ARBA00042170"/>
    </source>
</evidence>
<dbReference type="Gene3D" id="3.10.20.90">
    <property type="entry name" value="Phosphatidylinositol 3-kinase Catalytic Subunit, Chain A, domain 1"/>
    <property type="match status" value="1"/>
</dbReference>
<keyword evidence="11" id="KW-0677">Repeat</keyword>
<dbReference type="PROSITE" id="PS50057">
    <property type="entry name" value="FERM_3"/>
    <property type="match status" value="1"/>
</dbReference>
<dbReference type="Pfam" id="PF09380">
    <property type="entry name" value="FERM_C"/>
    <property type="match status" value="1"/>
</dbReference>
<dbReference type="InterPro" id="IPR014352">
    <property type="entry name" value="FERM/acyl-CoA-bd_prot_sf"/>
</dbReference>
<dbReference type="GO" id="GO:0005886">
    <property type="term" value="C:plasma membrane"/>
    <property type="evidence" value="ECO:0007669"/>
    <property type="project" value="UniProtKB-SubCell"/>
</dbReference>
<dbReference type="InterPro" id="IPR019749">
    <property type="entry name" value="Band_41_domain"/>
</dbReference>
<keyword evidence="10" id="KW-0344">Guanine-nucleotide releasing factor</keyword>
<sequence length="952" mass="109688">MVEPEERPSVAGQRLGAPESMGISTLEPGQRPPTMPPGRQVSIRVQMLDDTQEVFEVSQRAPGKVLFDLVCAHLNLIEGDYFGLEFQDQRKMTVWLDLLKPTLKQIRRPKNTILRFVVKFFPPDHSQLLEELTRYLFALQIKHDLACGRLTCNESSAALLVSHIVQSEIGDFDEVQCKQHLLNNKYIPEQDALMDKIIEYHRKHVGQTPAESDYQLLEIARRLEMYGVRLYPAKDREGTKLSLAVAHSGVLVFQGHTKINAFNWSKVRKLSFKRKRFLIKLRPDLNQSNCQDTLEFMMGSRDCCKVFWKICVEYHAFFRLFEEPKPKPKPVLFTRGSSFRFSETFYAKIYQILNLVKRSPWKNSLLIISNPPSSENTVKSISRSPQHSESPSAGQVMVNGQKQSLSLGQSPDRRQPSPLTSPLLTDAGFVRTDDEDEVRRKRFPTDKAYFIAKELLTTERTYLKDLEVITVSFQKCVGKDEAMPDSLRNLIFANFEPVYKFHETFLNDVEQRLAQWEGRSNAHIKGDYQRVGDVMLKNIQGLKLLTAHLQKHSEALLELERTCRSSRRLEGLCRDFELQKLCYLPLNIFFLRPLHRLMHYKQILERLCKHYPPTHADFRDSRAALADISEMVVQLHGTLIKMENFQKLLELKKDLTGVEDLAIPGREFIRLGCLSKLSGKGLQQRMFFLFNDVLMYTSRGMTASNQFKVNGQLPLYGMTIRESEDEWGVPHSFTLFGQRQSVVVAASSASEMEKWVEDIKMAIELADKCNGSSAEILSSSFTDSKSPEESSADQESEDDLSASRTSLERQTPHRGNTTVHVCWHRNTSVSMVDFSVALENQLSGNLLRKFKNSNGWQKLWVVFTNFSLFFYKTHQDEFPLASLPLLGYSITVPSESENIHKDYVFKLHFKSHVYYFRSESEYSFERWMEVIRSATCSSSHIRSLSRKEPHVY</sequence>
<dbReference type="Ensembl" id="ENSCCRT00000117312.1">
    <property type="protein sequence ID" value="ENSCCRP00000111291.1"/>
    <property type="gene ID" value="ENSCCRG00000066559.1"/>
</dbReference>
<feature type="region of interest" description="Disordered" evidence="18">
    <location>
        <begin position="778"/>
        <end position="813"/>
    </location>
</feature>
<feature type="compositionally biased region" description="Acidic residues" evidence="18">
    <location>
        <begin position="790"/>
        <end position="800"/>
    </location>
</feature>
<evidence type="ECO:0000256" key="8">
    <source>
        <dbReference type="ARBA" id="ARBA00022490"/>
    </source>
</evidence>
<feature type="compositionally biased region" description="Polar residues" evidence="18">
    <location>
        <begin position="373"/>
        <end position="409"/>
    </location>
</feature>
<feature type="domain" description="FERM" evidence="21">
    <location>
        <begin position="41"/>
        <end position="322"/>
    </location>
</feature>
<evidence type="ECO:0000256" key="16">
    <source>
        <dbReference type="ARBA" id="ARBA00040395"/>
    </source>
</evidence>
<evidence type="ECO:0000256" key="18">
    <source>
        <dbReference type="SAM" id="MobiDB-lite"/>
    </source>
</evidence>
<dbReference type="InterPro" id="IPR011993">
    <property type="entry name" value="PH-like_dom_sf"/>
</dbReference>
<dbReference type="FunFam" id="2.30.29.30:FF:000002">
    <property type="entry name" value="Band 4.1-like protein 5 isoform 1"/>
    <property type="match status" value="1"/>
</dbReference>
<dbReference type="CDD" id="cd00160">
    <property type="entry name" value="RhoGEF"/>
    <property type="match status" value="1"/>
</dbReference>
<keyword evidence="13" id="KW-0472">Membrane</keyword>
<evidence type="ECO:0000256" key="7">
    <source>
        <dbReference type="ARBA" id="ARBA00022475"/>
    </source>
</evidence>
<dbReference type="GeneTree" id="ENSGT00940000155318"/>
<dbReference type="Pfam" id="PF09379">
    <property type="entry name" value="FERM_N"/>
    <property type="match status" value="1"/>
</dbReference>
<dbReference type="AlphaFoldDB" id="A0A9J7XXE8"/>
<dbReference type="SUPFAM" id="SSF47031">
    <property type="entry name" value="Second domain of FERM"/>
    <property type="match status" value="1"/>
</dbReference>
<dbReference type="InterPro" id="IPR000299">
    <property type="entry name" value="FERM_domain"/>
</dbReference>
<evidence type="ECO:0000256" key="10">
    <source>
        <dbReference type="ARBA" id="ARBA00022658"/>
    </source>
</evidence>
<feature type="region of interest" description="Disordered" evidence="18">
    <location>
        <begin position="1"/>
        <end position="38"/>
    </location>
</feature>
<evidence type="ECO:0000256" key="9">
    <source>
        <dbReference type="ARBA" id="ARBA00022599"/>
    </source>
</evidence>
<dbReference type="PRINTS" id="PR00935">
    <property type="entry name" value="BAND41"/>
</dbReference>
<dbReference type="InterPro" id="IPR018979">
    <property type="entry name" value="FERM_N"/>
</dbReference>
<dbReference type="PANTHER" id="PTHR45858">
    <property type="entry name" value="FERM DOMAIN CONTAINING PROTEIN"/>
    <property type="match status" value="1"/>
</dbReference>
<dbReference type="InterPro" id="IPR035899">
    <property type="entry name" value="DBL_dom_sf"/>
</dbReference>
<comment type="subcellular location">
    <subcellularLocation>
        <location evidence="2">Cell membrane</location>
        <topology evidence="2">Peripheral membrane protein</topology>
        <orientation evidence="2">Cytoplasmic side</orientation>
    </subcellularLocation>
    <subcellularLocation>
        <location evidence="1">Cell projection</location>
        <location evidence="1">Dendrite</location>
    </subcellularLocation>
    <subcellularLocation>
        <location evidence="5">Cell projection</location>
        <location evidence="5">Dendritic spine</location>
    </subcellularLocation>
    <subcellularLocation>
        <location evidence="3">Cell projection</location>
        <location evidence="3">Filopodium</location>
    </subcellularLocation>
    <subcellularLocation>
        <location evidence="4">Cytoplasm</location>
        <location evidence="4">Cytosol</location>
    </subcellularLocation>
    <subcellularLocation>
        <location evidence="15">Synapse</location>
        <location evidence="15">Synaptosome</location>
    </subcellularLocation>
</comment>
<dbReference type="InterPro" id="IPR041788">
    <property type="entry name" value="FARP1/FARP2/FRMD7_FERM_C"/>
</dbReference>
<dbReference type="Gene3D" id="1.20.80.10">
    <property type="match status" value="1"/>
</dbReference>
<dbReference type="FunFam" id="2.30.29.30:FF:000046">
    <property type="entry name" value="FERM, RhoGEF and pleckstrin domain-containing protein 1"/>
    <property type="match status" value="1"/>
</dbReference>
<evidence type="ECO:0000256" key="6">
    <source>
        <dbReference type="ARBA" id="ARBA00022473"/>
    </source>
</evidence>
<dbReference type="SMART" id="SM00325">
    <property type="entry name" value="RhoGEF"/>
    <property type="match status" value="1"/>
</dbReference>
<evidence type="ECO:0000313" key="23">
    <source>
        <dbReference type="Proteomes" id="UP001108240"/>
    </source>
</evidence>
<evidence type="ECO:0000256" key="12">
    <source>
        <dbReference type="ARBA" id="ARBA00023018"/>
    </source>
</evidence>
<name>A0A9J7XXE8_CYPCA</name>
<dbReference type="Gene3D" id="1.20.900.10">
    <property type="entry name" value="Dbl homology (DH) domain"/>
    <property type="match status" value="1"/>
</dbReference>
<evidence type="ECO:0000256" key="11">
    <source>
        <dbReference type="ARBA" id="ARBA00022737"/>
    </source>
</evidence>
<evidence type="ECO:0000256" key="15">
    <source>
        <dbReference type="ARBA" id="ARBA00034102"/>
    </source>
</evidence>
<keyword evidence="12" id="KW-0770">Synapse</keyword>
<keyword evidence="7" id="KW-1003">Cell membrane</keyword>
<proteinExistence type="predicted"/>
<dbReference type="PROSITE" id="PS50003">
    <property type="entry name" value="PH_DOMAIN"/>
    <property type="match status" value="2"/>
</dbReference>
<dbReference type="SMART" id="SM01196">
    <property type="entry name" value="FERM_C"/>
    <property type="match status" value="1"/>
</dbReference>
<dbReference type="InterPro" id="IPR001849">
    <property type="entry name" value="PH_domain"/>
</dbReference>
<reference evidence="22" key="1">
    <citation type="submission" date="2025-08" db="UniProtKB">
        <authorList>
            <consortium name="Ensembl"/>
        </authorList>
    </citation>
    <scope>IDENTIFICATION</scope>
</reference>
<evidence type="ECO:0000256" key="13">
    <source>
        <dbReference type="ARBA" id="ARBA00023136"/>
    </source>
</evidence>
<dbReference type="InterPro" id="IPR019748">
    <property type="entry name" value="FERM_central"/>
</dbReference>
<dbReference type="InterPro" id="IPR035963">
    <property type="entry name" value="FERM_2"/>
</dbReference>
<keyword evidence="8" id="KW-0963">Cytoplasm</keyword>
<dbReference type="CDD" id="cd01220">
    <property type="entry name" value="PH1_FARP1-like"/>
    <property type="match status" value="1"/>
</dbReference>
<dbReference type="PROSITE" id="PS50010">
    <property type="entry name" value="DH_2"/>
    <property type="match status" value="1"/>
</dbReference>
<dbReference type="GO" id="GO:0005085">
    <property type="term" value="F:guanyl-nucleotide exchange factor activity"/>
    <property type="evidence" value="ECO:0007669"/>
    <property type="project" value="UniProtKB-KW"/>
</dbReference>
<dbReference type="FunFam" id="3.10.20.90:FF:000040">
    <property type="entry name" value="FERM, RhoGEF and pleckstrin domain-containing protein"/>
    <property type="match status" value="1"/>
</dbReference>
<dbReference type="InterPro" id="IPR051835">
    <property type="entry name" value="RAC1-GEF"/>
</dbReference>
<keyword evidence="6" id="KW-0217">Developmental protein</keyword>
<evidence type="ECO:0000259" key="21">
    <source>
        <dbReference type="PROSITE" id="PS50057"/>
    </source>
</evidence>
<evidence type="ECO:0000256" key="1">
    <source>
        <dbReference type="ARBA" id="ARBA00004279"/>
    </source>
</evidence>
<keyword evidence="14" id="KW-0966">Cell projection</keyword>
<dbReference type="Pfam" id="PF00169">
    <property type="entry name" value="PH"/>
    <property type="match status" value="2"/>
</dbReference>
<dbReference type="SUPFAM" id="SSF50729">
    <property type="entry name" value="PH domain-like"/>
    <property type="match status" value="3"/>
</dbReference>
<dbReference type="CDD" id="cd14473">
    <property type="entry name" value="FERM_B-lobe"/>
    <property type="match status" value="1"/>
</dbReference>
<dbReference type="CDD" id="cd13235">
    <property type="entry name" value="PH2_FARP1-like"/>
    <property type="match status" value="1"/>
</dbReference>
<dbReference type="FunFam" id="1.20.900.10:FF:000021">
    <property type="entry name" value="FERM, RhoGEF and pleckstrin domain-containing protein 1"/>
    <property type="match status" value="1"/>
</dbReference>
<organism evidence="22 23">
    <name type="scientific">Cyprinus carpio carpio</name>
    <dbReference type="NCBI Taxonomy" id="630221"/>
    <lineage>
        <taxon>Eukaryota</taxon>
        <taxon>Metazoa</taxon>
        <taxon>Chordata</taxon>
        <taxon>Craniata</taxon>
        <taxon>Vertebrata</taxon>
        <taxon>Euteleostomi</taxon>
        <taxon>Actinopterygii</taxon>
        <taxon>Neopterygii</taxon>
        <taxon>Teleostei</taxon>
        <taxon>Ostariophysi</taxon>
        <taxon>Cypriniformes</taxon>
        <taxon>Cyprinidae</taxon>
        <taxon>Cyprininae</taxon>
        <taxon>Cyprinus</taxon>
    </lineage>
</organism>
<dbReference type="GO" id="GO:0005829">
    <property type="term" value="C:cytosol"/>
    <property type="evidence" value="ECO:0007669"/>
    <property type="project" value="UniProtKB-SubCell"/>
</dbReference>
<keyword evidence="23" id="KW-1185">Reference proteome</keyword>
<feature type="region of interest" description="Disordered" evidence="18">
    <location>
        <begin position="373"/>
        <end position="425"/>
    </location>
</feature>
<dbReference type="GO" id="GO:0030175">
    <property type="term" value="C:filopodium"/>
    <property type="evidence" value="ECO:0007669"/>
    <property type="project" value="UniProtKB-SubCell"/>
</dbReference>
<evidence type="ECO:0000256" key="4">
    <source>
        <dbReference type="ARBA" id="ARBA00004514"/>
    </source>
</evidence>
<dbReference type="SUPFAM" id="SSF54236">
    <property type="entry name" value="Ubiquitin-like"/>
    <property type="match status" value="1"/>
</dbReference>
<feature type="domain" description="DH" evidence="20">
    <location>
        <begin position="447"/>
        <end position="638"/>
    </location>
</feature>
<accession>A0A9J7XXE8</accession>
<dbReference type="GO" id="GO:0008092">
    <property type="term" value="F:cytoskeletal protein binding"/>
    <property type="evidence" value="ECO:0007669"/>
    <property type="project" value="InterPro"/>
</dbReference>
<reference evidence="22" key="2">
    <citation type="submission" date="2025-09" db="UniProtKB">
        <authorList>
            <consortium name="Ensembl"/>
        </authorList>
    </citation>
    <scope>IDENTIFICATION</scope>
</reference>
<evidence type="ECO:0000259" key="20">
    <source>
        <dbReference type="PROSITE" id="PS50010"/>
    </source>
</evidence>
<dbReference type="InterPro" id="IPR018980">
    <property type="entry name" value="FERM_PH-like_C"/>
</dbReference>
<dbReference type="PANTHER" id="PTHR45858:SF2">
    <property type="entry name" value="FERM, ARHGEF AND PLECKSTRIN DOMAIN-CONTAINING PROTEIN 1"/>
    <property type="match status" value="1"/>
</dbReference>